<gene>
    <name evidence="1" type="ORF">BDP27DRAFT_1364912</name>
</gene>
<protein>
    <submittedName>
        <fullName evidence="1">Uncharacterized protein</fullName>
    </submittedName>
</protein>
<dbReference type="Proteomes" id="UP000772434">
    <property type="component" value="Unassembled WGS sequence"/>
</dbReference>
<reference evidence="1" key="1">
    <citation type="submission" date="2020-11" db="EMBL/GenBank/DDBJ databases">
        <authorList>
            <consortium name="DOE Joint Genome Institute"/>
            <person name="Ahrendt S."/>
            <person name="Riley R."/>
            <person name="Andreopoulos W."/>
            <person name="Labutti K."/>
            <person name="Pangilinan J."/>
            <person name="Ruiz-Duenas F.J."/>
            <person name="Barrasa J.M."/>
            <person name="Sanchez-Garcia M."/>
            <person name="Camarero S."/>
            <person name="Miyauchi S."/>
            <person name="Serrano A."/>
            <person name="Linde D."/>
            <person name="Babiker R."/>
            <person name="Drula E."/>
            <person name="Ayuso-Fernandez I."/>
            <person name="Pacheco R."/>
            <person name="Padilla G."/>
            <person name="Ferreira P."/>
            <person name="Barriuso J."/>
            <person name="Kellner H."/>
            <person name="Castanera R."/>
            <person name="Alfaro M."/>
            <person name="Ramirez L."/>
            <person name="Pisabarro A.G."/>
            <person name="Kuo A."/>
            <person name="Tritt A."/>
            <person name="Lipzen A."/>
            <person name="He G."/>
            <person name="Yan M."/>
            <person name="Ng V."/>
            <person name="Cullen D."/>
            <person name="Martin F."/>
            <person name="Rosso M.-N."/>
            <person name="Henrissat B."/>
            <person name="Hibbett D."/>
            <person name="Martinez A.T."/>
            <person name="Grigoriev I.V."/>
        </authorList>
    </citation>
    <scope>NUCLEOTIDE SEQUENCE</scope>
    <source>
        <strain evidence="1">AH 40177</strain>
    </source>
</reference>
<sequence>MPLLVLVPAEVEALKLVLWIKFNVAEHLIVYTSFDQYLTVKSGLFKIQGVADLALVLSDAFMVFNICHKSLCQNKHCETRLYLRICWYLCGPTAAEQELPHLIWKLFKDRKDRRGLNGAGFHALWTIFEGICADTVALAGRPKEEVSSGRKQLLVVPGQLVEPEANRQDSAEHIQYNVISLL</sequence>
<organism evidence="1 2">
    <name type="scientific">Rhodocollybia butyracea</name>
    <dbReference type="NCBI Taxonomy" id="206335"/>
    <lineage>
        <taxon>Eukaryota</taxon>
        <taxon>Fungi</taxon>
        <taxon>Dikarya</taxon>
        <taxon>Basidiomycota</taxon>
        <taxon>Agaricomycotina</taxon>
        <taxon>Agaricomycetes</taxon>
        <taxon>Agaricomycetidae</taxon>
        <taxon>Agaricales</taxon>
        <taxon>Marasmiineae</taxon>
        <taxon>Omphalotaceae</taxon>
        <taxon>Rhodocollybia</taxon>
    </lineage>
</organism>
<keyword evidence="2" id="KW-1185">Reference proteome</keyword>
<dbReference type="AlphaFoldDB" id="A0A9P5PQ75"/>
<dbReference type="EMBL" id="JADNRY010000073">
    <property type="protein sequence ID" value="KAF9067468.1"/>
    <property type="molecule type" value="Genomic_DNA"/>
</dbReference>
<accession>A0A9P5PQ75</accession>
<name>A0A9P5PQ75_9AGAR</name>
<proteinExistence type="predicted"/>
<evidence type="ECO:0000313" key="2">
    <source>
        <dbReference type="Proteomes" id="UP000772434"/>
    </source>
</evidence>
<evidence type="ECO:0000313" key="1">
    <source>
        <dbReference type="EMBL" id="KAF9067468.1"/>
    </source>
</evidence>
<comment type="caution">
    <text evidence="1">The sequence shown here is derived from an EMBL/GenBank/DDBJ whole genome shotgun (WGS) entry which is preliminary data.</text>
</comment>